<organism evidence="2 3">
    <name type="scientific">Triparma laevis f. inornata</name>
    <dbReference type="NCBI Taxonomy" id="1714386"/>
    <lineage>
        <taxon>Eukaryota</taxon>
        <taxon>Sar</taxon>
        <taxon>Stramenopiles</taxon>
        <taxon>Ochrophyta</taxon>
        <taxon>Bolidophyceae</taxon>
        <taxon>Parmales</taxon>
        <taxon>Triparmaceae</taxon>
        <taxon>Triparma</taxon>
    </lineage>
</organism>
<feature type="compositionally biased region" description="Polar residues" evidence="1">
    <location>
        <begin position="432"/>
        <end position="443"/>
    </location>
</feature>
<dbReference type="Proteomes" id="UP001162640">
    <property type="component" value="Unassembled WGS sequence"/>
</dbReference>
<name>A0A9W6ZPC3_9STRA</name>
<dbReference type="AlphaFoldDB" id="A0A9W6ZPC3"/>
<accession>A0A9W6ZPC3</accession>
<feature type="region of interest" description="Disordered" evidence="1">
    <location>
        <begin position="405"/>
        <end position="452"/>
    </location>
</feature>
<evidence type="ECO:0000256" key="1">
    <source>
        <dbReference type="SAM" id="MobiDB-lite"/>
    </source>
</evidence>
<evidence type="ECO:0000313" key="3">
    <source>
        <dbReference type="Proteomes" id="UP001162640"/>
    </source>
</evidence>
<dbReference type="Gene3D" id="2.130.10.10">
    <property type="entry name" value="YVTN repeat-like/Quinoprotein amine dehydrogenase"/>
    <property type="match status" value="1"/>
</dbReference>
<sequence>MPPSCTCSTTSTGLRVEHETQSSILTLTTINTDLSETVTCCSSQPGHPDLVIDVKVVSHPNIQSSNPASICVFTLSPAALSTWGFVDSKIVLIECLQLKQPATTLEISGCGTALSVMNVDGTCGVYCVSDTFGLSSWGVLGAPPVTPPPSPTLATFLTLSTSYLFLVTLISEVNCNILNVYDVKSRRKVSTLELTATEAGNPVAKNNDDYATSVASYVKSAEENMGVVATTTSDGGVDIHNIYLMPGAGDDMKVVLSTATRVHLGHKFLPHECPIPLCSSFGEGSLLVGTSTSLDCAVSVQTGGVKLLGELNGEDSLNSCFGGGVACWPNVYKVNAFLPTTAFGRYDVELKVGPKININIGGSNVRVNNDGDDDNNNDGGREKIDARGLKSLIVNEHDAPLPPTSCLNVVIDPPRPPLPGGKKTQGGKKSLGASTSRVNNPKSSGYGVMQPKLKLGTSPRLAASALKSSILKKKMQIRKLNDTRMNQSYPVDCGILNKHQGGHVYTVGGEGGGVSNTIQEISFNNLATYFAVKRVDSNVEIIKLPNVKANGLANKNNPVVIQPRFEGVDYGACWNYVSFNERNLICYRESVYDLNKSNSKESSLRPVCGLGEADCNLNFFYGSKFLVKSRGEEFGVMAWDGGVGGKVKKVLSLGCGCGILGIVNVNSASSHFAFLALKDRRILCIDVGTGKEYWSVPEGCGRRVCGSLCLPVVGNGEGAEFNLLGATSTDGGGLVRLWDIRSAQPAASFTGHVNRREQCRVSLSPCLRYLAVGGEGKDGGCLYDLRGGGGRGVVEWLNDGREVKDGSVVDVQWNPKFGQLATASREGVVRFLKEDGGCVD</sequence>
<dbReference type="PANTHER" id="PTHR44525:SF1">
    <property type="entry name" value="WD REPEAT-CONTAINING PROTEIN 27"/>
    <property type="match status" value="1"/>
</dbReference>
<evidence type="ECO:0000313" key="2">
    <source>
        <dbReference type="EMBL" id="GMH55646.1"/>
    </source>
</evidence>
<reference evidence="3" key="1">
    <citation type="journal article" date="2023" name="Commun. Biol.">
        <title>Genome analysis of Parmales, the sister group of diatoms, reveals the evolutionary specialization of diatoms from phago-mixotrophs to photoautotrophs.</title>
        <authorList>
            <person name="Ban H."/>
            <person name="Sato S."/>
            <person name="Yoshikawa S."/>
            <person name="Yamada K."/>
            <person name="Nakamura Y."/>
            <person name="Ichinomiya M."/>
            <person name="Sato N."/>
            <person name="Blanc-Mathieu R."/>
            <person name="Endo H."/>
            <person name="Kuwata A."/>
            <person name="Ogata H."/>
        </authorList>
    </citation>
    <scope>NUCLEOTIDE SEQUENCE [LARGE SCALE GENOMIC DNA]</scope>
</reference>
<dbReference type="InterPro" id="IPR015943">
    <property type="entry name" value="WD40/YVTN_repeat-like_dom_sf"/>
</dbReference>
<dbReference type="InterPro" id="IPR011047">
    <property type="entry name" value="Quinoprotein_ADH-like_sf"/>
</dbReference>
<proteinExistence type="predicted"/>
<dbReference type="InterPro" id="IPR042411">
    <property type="entry name" value="WDR27"/>
</dbReference>
<protein>
    <submittedName>
        <fullName evidence="2">Uncharacterized protein</fullName>
    </submittedName>
</protein>
<dbReference type="PANTHER" id="PTHR44525">
    <property type="entry name" value="WD REPEAT-CONTAINING PROTEIN 27"/>
    <property type="match status" value="1"/>
</dbReference>
<feature type="region of interest" description="Disordered" evidence="1">
    <location>
        <begin position="364"/>
        <end position="383"/>
    </location>
</feature>
<dbReference type="SUPFAM" id="SSF50998">
    <property type="entry name" value="Quinoprotein alcohol dehydrogenase-like"/>
    <property type="match status" value="1"/>
</dbReference>
<comment type="caution">
    <text evidence="2">The sequence shown here is derived from an EMBL/GenBank/DDBJ whole genome shotgun (WGS) entry which is preliminary data.</text>
</comment>
<gene>
    <name evidence="2" type="ORF">TL16_g01957</name>
</gene>
<dbReference type="EMBL" id="BLQM01000046">
    <property type="protein sequence ID" value="GMH55646.1"/>
    <property type="molecule type" value="Genomic_DNA"/>
</dbReference>